<dbReference type="STRING" id="1842532.A7E78_05580"/>
<gene>
    <name evidence="3" type="ORF">A7E78_05580</name>
</gene>
<organism evidence="3 4">
    <name type="scientific">Syntrophotalea acetylenivorans</name>
    <dbReference type="NCBI Taxonomy" id="1842532"/>
    <lineage>
        <taxon>Bacteria</taxon>
        <taxon>Pseudomonadati</taxon>
        <taxon>Thermodesulfobacteriota</taxon>
        <taxon>Desulfuromonadia</taxon>
        <taxon>Desulfuromonadales</taxon>
        <taxon>Syntrophotaleaceae</taxon>
        <taxon>Syntrophotalea</taxon>
    </lineage>
</organism>
<dbReference type="OrthoDB" id="5404763at2"/>
<dbReference type="KEGG" id="pef:A7E78_05580"/>
<evidence type="ECO:0000256" key="1">
    <source>
        <dbReference type="PROSITE-ProRule" id="PRU00339"/>
    </source>
</evidence>
<dbReference type="EMBL" id="CP015519">
    <property type="protein sequence ID" value="APG27358.1"/>
    <property type="molecule type" value="Genomic_DNA"/>
</dbReference>
<accession>A0A1L3GNV8</accession>
<dbReference type="RefSeq" id="WP_072283326.1">
    <property type="nucleotide sequence ID" value="NZ_CP015519.1"/>
</dbReference>
<dbReference type="Pfam" id="PF01973">
    <property type="entry name" value="MptE-like"/>
    <property type="match status" value="1"/>
</dbReference>
<dbReference type="InterPro" id="IPR011990">
    <property type="entry name" value="TPR-like_helical_dom_sf"/>
</dbReference>
<proteinExistence type="predicted"/>
<reference evidence="3 4" key="1">
    <citation type="journal article" date="2017" name="Genome Announc.">
        <title>Complete Genome Sequences of Two Acetylene-Fermenting Pelobacter acetylenicus Strains.</title>
        <authorList>
            <person name="Sutton J.M."/>
            <person name="Baesman S.M."/>
            <person name="Fierst J.L."/>
            <person name="Poret-Peterson A.T."/>
            <person name="Oremland R.S."/>
            <person name="Dunlap D.S."/>
            <person name="Akob D.M."/>
        </authorList>
    </citation>
    <scope>NUCLEOTIDE SEQUENCE [LARGE SCALE GENOMIC DNA]</scope>
    <source>
        <strain evidence="3 4">SFB93</strain>
    </source>
</reference>
<dbReference type="SUPFAM" id="SSF48452">
    <property type="entry name" value="TPR-like"/>
    <property type="match status" value="1"/>
</dbReference>
<feature type="domain" description="6-hydroxymethylpterin diphosphokinase MptE-like" evidence="2">
    <location>
        <begin position="176"/>
        <end position="340"/>
    </location>
</feature>
<dbReference type="Gene3D" id="1.25.40.10">
    <property type="entry name" value="Tetratricopeptide repeat domain"/>
    <property type="match status" value="1"/>
</dbReference>
<evidence type="ECO:0000313" key="3">
    <source>
        <dbReference type="EMBL" id="APG27358.1"/>
    </source>
</evidence>
<dbReference type="PANTHER" id="PTHR41786">
    <property type="entry name" value="MOTILITY ACCESSORY FACTOR MAF"/>
    <property type="match status" value="1"/>
</dbReference>
<dbReference type="PROSITE" id="PS50005">
    <property type="entry name" value="TPR"/>
    <property type="match status" value="1"/>
</dbReference>
<protein>
    <recommendedName>
        <fullName evidence="2">6-hydroxymethylpterin diphosphokinase MptE-like domain-containing protein</fullName>
    </recommendedName>
</protein>
<feature type="repeat" description="TPR" evidence="1">
    <location>
        <begin position="784"/>
        <end position="817"/>
    </location>
</feature>
<evidence type="ECO:0000313" key="4">
    <source>
        <dbReference type="Proteomes" id="UP000182517"/>
    </source>
</evidence>
<keyword evidence="1" id="KW-0802">TPR repeat</keyword>
<keyword evidence="4" id="KW-1185">Reference proteome</keyword>
<name>A0A1L3GNV8_9BACT</name>
<dbReference type="InterPro" id="IPR019734">
    <property type="entry name" value="TPR_rpt"/>
</dbReference>
<sequence length="831" mass="93681">MENHLDINSEPFLTSPFGDQFLFSVNRNSFSKMGRMELYDAYFGVDYFKENNLYLIVGTDSGNLVNYFLKKGVPEGSRIVFLELPEVLKRLPEVLDMEGLPENMAVETIDSAGNTLKEFQLINYIFANRSLILKTMCTTDAFRPEYYELYLKIKTDLQEAIFTTRANLGDRLFMVRQLENLAENRVSTENIRNKFTDKTGIILAVGPSLEEAIPWVKENRDTMVVIAVSRAARKLYEAELVPDFIVTMDPSELSFDVSREMLHFFHKTVFIYGKHSTPLLLSQWRGRSLYLGDRFPWKTPLNLKTFGIAGPTVTQSALQAALEMGFNRILLAGVDLCFSREGYAYSSSVAGREKGTIIGDVPGGVETNGGWRAGTLLPYLVGARITEKLAIQAKRQDCEIINIAAGAMKMAGIDYTPPNELKLAPQMESVEKILAAHLPPDSSKERLAHYQDIEAELSRARSAVDSIGKLADEALQANINMFDPRKAGKRANFKRQMDEIEKKISEEFGDFPRVLKAFGILRFLRIIEPGQTDWSDERIEKTAQHYYEAYKTTTDQFIELIDRMLQRLKSRTMEETIDGDFNIFADQWEQDRQFGRALLWKNRNPSAYANLDAEGQKRLSRLETRFEKIMALEEDLSRVKAAPKVELSEIRAKTLVAFRQGQPEGLEMLANGLRGHEDSAAPALTALAQGYQAELQGNLELAFSHYQEVIDSGQATLTEDALARVAAISTNKKDYQTLKMALECLAGLNPSYAIQYGDLLWLLGDKKQTLDVYADYLEKIPGDIRALLQLGKYYLDLGAPEAARTAYEFVLEQSPGNHTAKTLLAALEQPS</sequence>
<dbReference type="PANTHER" id="PTHR41786:SF1">
    <property type="entry name" value="6-HYDROXYMETHYLPTERIN DIPHOSPHOKINASE MPTE-LIKE DOMAIN-CONTAINING PROTEIN"/>
    <property type="match status" value="1"/>
</dbReference>
<evidence type="ECO:0000259" key="2">
    <source>
        <dbReference type="Pfam" id="PF01973"/>
    </source>
</evidence>
<dbReference type="Proteomes" id="UP000182517">
    <property type="component" value="Chromosome"/>
</dbReference>
<dbReference type="InterPro" id="IPR002826">
    <property type="entry name" value="MptE-like"/>
</dbReference>
<dbReference type="AlphaFoldDB" id="A0A1L3GNV8"/>
<dbReference type="Gene3D" id="3.90.1480.10">
    <property type="entry name" value="Alpha-2,3-sialyltransferase"/>
    <property type="match status" value="1"/>
</dbReference>